<sequence>MVGPSSASLSGFSMAGYSGASFRPQLPIAPVVYPPYCGRGCTARYFMQSKILAVAAIFLGLAFVIAFACAFLPFWFILKFNILDSTFGTEGTRKIVANAGIFFYDEKEYVSLILLEKSTNRVVIPPVTKVAQVMEMISLCGVFCTFAGATILAFRKVQLCDRRHVPGCSCRYFCPGTNSDGDLQHSDNSIKQQCIILLMYASLLLFEQIEANWSFYIAIIGAALSVASAVLLWIEGLKVCNTIGDIRYRQLREKRNVLDDEKEPTDFIFSPPARSNNIVFSEARICISCKTNISKGPTGYLSSSTFCQWRKLSEWILWAT</sequence>
<dbReference type="AlphaFoldDB" id="A0A2T7PGH7"/>
<evidence type="ECO:0000256" key="1">
    <source>
        <dbReference type="SAM" id="Phobius"/>
    </source>
</evidence>
<protein>
    <submittedName>
        <fullName evidence="2">Uncharacterized protein</fullName>
    </submittedName>
</protein>
<reference evidence="2 3" key="1">
    <citation type="submission" date="2018-04" db="EMBL/GenBank/DDBJ databases">
        <title>The genome of golden apple snail Pomacea canaliculata provides insight into stress tolerance and invasive adaptation.</title>
        <authorList>
            <person name="Liu C."/>
            <person name="Liu B."/>
            <person name="Ren Y."/>
            <person name="Zhang Y."/>
            <person name="Wang H."/>
            <person name="Li S."/>
            <person name="Jiang F."/>
            <person name="Yin L."/>
            <person name="Zhang G."/>
            <person name="Qian W."/>
            <person name="Fan W."/>
        </authorList>
    </citation>
    <scope>NUCLEOTIDE SEQUENCE [LARGE SCALE GENOMIC DNA]</scope>
    <source>
        <strain evidence="2">SZHN2017</strain>
        <tissue evidence="2">Muscle</tissue>
    </source>
</reference>
<feature type="transmembrane region" description="Helical" evidence="1">
    <location>
        <begin position="136"/>
        <end position="154"/>
    </location>
</feature>
<keyword evidence="1" id="KW-0472">Membrane</keyword>
<dbReference type="Proteomes" id="UP000245119">
    <property type="component" value="Linkage Group LG4"/>
</dbReference>
<accession>A0A2T7PGH7</accession>
<keyword evidence="1" id="KW-0812">Transmembrane</keyword>
<name>A0A2T7PGH7_POMCA</name>
<dbReference type="EMBL" id="PZQS01000004">
    <property type="protein sequence ID" value="PVD32519.1"/>
    <property type="molecule type" value="Genomic_DNA"/>
</dbReference>
<feature type="transmembrane region" description="Helical" evidence="1">
    <location>
        <begin position="193"/>
        <end position="209"/>
    </location>
</feature>
<feature type="transmembrane region" description="Helical" evidence="1">
    <location>
        <begin position="215"/>
        <end position="234"/>
    </location>
</feature>
<keyword evidence="1" id="KW-1133">Transmembrane helix</keyword>
<keyword evidence="3" id="KW-1185">Reference proteome</keyword>
<evidence type="ECO:0000313" key="2">
    <source>
        <dbReference type="EMBL" id="PVD32519.1"/>
    </source>
</evidence>
<dbReference type="OrthoDB" id="6123423at2759"/>
<evidence type="ECO:0000313" key="3">
    <source>
        <dbReference type="Proteomes" id="UP000245119"/>
    </source>
</evidence>
<proteinExistence type="predicted"/>
<feature type="transmembrane region" description="Helical" evidence="1">
    <location>
        <begin position="51"/>
        <end position="78"/>
    </location>
</feature>
<organism evidence="2 3">
    <name type="scientific">Pomacea canaliculata</name>
    <name type="common">Golden apple snail</name>
    <dbReference type="NCBI Taxonomy" id="400727"/>
    <lineage>
        <taxon>Eukaryota</taxon>
        <taxon>Metazoa</taxon>
        <taxon>Spiralia</taxon>
        <taxon>Lophotrochozoa</taxon>
        <taxon>Mollusca</taxon>
        <taxon>Gastropoda</taxon>
        <taxon>Caenogastropoda</taxon>
        <taxon>Architaenioglossa</taxon>
        <taxon>Ampullarioidea</taxon>
        <taxon>Ampullariidae</taxon>
        <taxon>Pomacea</taxon>
    </lineage>
</organism>
<gene>
    <name evidence="2" type="ORF">C0Q70_07959</name>
</gene>
<comment type="caution">
    <text evidence="2">The sequence shown here is derived from an EMBL/GenBank/DDBJ whole genome shotgun (WGS) entry which is preliminary data.</text>
</comment>